<evidence type="ECO:0000313" key="2">
    <source>
        <dbReference type="Proteomes" id="UP001224845"/>
    </source>
</evidence>
<name>A0AAW8ERR3_VARPD</name>
<dbReference type="AlphaFoldDB" id="A0AAW8ERR3"/>
<organism evidence="1 2">
    <name type="scientific">Variovorax paradoxus</name>
    <dbReference type="NCBI Taxonomy" id="34073"/>
    <lineage>
        <taxon>Bacteria</taxon>
        <taxon>Pseudomonadati</taxon>
        <taxon>Pseudomonadota</taxon>
        <taxon>Betaproteobacteria</taxon>
        <taxon>Burkholderiales</taxon>
        <taxon>Comamonadaceae</taxon>
        <taxon>Variovorax</taxon>
    </lineage>
</organism>
<proteinExistence type="predicted"/>
<protein>
    <submittedName>
        <fullName evidence="1">Uncharacterized protein</fullName>
    </submittedName>
</protein>
<reference evidence="1" key="1">
    <citation type="submission" date="2023-07" db="EMBL/GenBank/DDBJ databases">
        <title>Sorghum-associated microbial communities from plants grown in Nebraska, USA.</title>
        <authorList>
            <person name="Schachtman D."/>
        </authorList>
    </citation>
    <scope>NUCLEOTIDE SEQUENCE</scope>
    <source>
        <strain evidence="1">DS3315</strain>
    </source>
</reference>
<evidence type="ECO:0000313" key="1">
    <source>
        <dbReference type="EMBL" id="MDP9974647.1"/>
    </source>
</evidence>
<dbReference type="EMBL" id="JAUSRV010000019">
    <property type="protein sequence ID" value="MDP9974647.1"/>
    <property type="molecule type" value="Genomic_DNA"/>
</dbReference>
<accession>A0AAW8ERR3</accession>
<dbReference type="Proteomes" id="UP001224845">
    <property type="component" value="Unassembled WGS sequence"/>
</dbReference>
<sequence>MVKNFDLRPENKSELWKVEFLIHALGDSYAHVHGEARH</sequence>
<gene>
    <name evidence="1" type="ORF">J2W39_005917</name>
</gene>
<comment type="caution">
    <text evidence="1">The sequence shown here is derived from an EMBL/GenBank/DDBJ whole genome shotgun (WGS) entry which is preliminary data.</text>
</comment>